<dbReference type="GO" id="GO:0004519">
    <property type="term" value="F:endonuclease activity"/>
    <property type="evidence" value="ECO:0007669"/>
    <property type="project" value="InterPro"/>
</dbReference>
<dbReference type="Pfam" id="PF00961">
    <property type="entry name" value="LAGLIDADG_1"/>
    <property type="match status" value="1"/>
</dbReference>
<protein>
    <recommendedName>
        <fullName evidence="1">Homing endonuclease LAGLIDADG domain-containing protein</fullName>
    </recommendedName>
</protein>
<dbReference type="InterPro" id="IPR051289">
    <property type="entry name" value="LAGLIDADG_Endonuclease"/>
</dbReference>
<evidence type="ECO:0000313" key="2">
    <source>
        <dbReference type="EMBL" id="OHB12166.1"/>
    </source>
</evidence>
<dbReference type="Proteomes" id="UP000176558">
    <property type="component" value="Unassembled WGS sequence"/>
</dbReference>
<dbReference type="EMBL" id="MHWT01000021">
    <property type="protein sequence ID" value="OHB12166.1"/>
    <property type="molecule type" value="Genomic_DNA"/>
</dbReference>
<dbReference type="PANTHER" id="PTHR36181:SF2">
    <property type="entry name" value="INTRON-ENCODED ENDONUCLEASE AI3-RELATED"/>
    <property type="match status" value="1"/>
</dbReference>
<sequence>MAGFVDGESSFSVAMTKQKYYVYSDGTGQGWKWILNPCFQVYQHENNVDVLLLLKDHVFKTGRIHRKTSPYNVMTYTVENHKTLQEKIIPFFRKYRLATKTQDFEKFTDIIDRIMKKEHLTIGGFKRIVDIAFTMNAQGKNRKYSKEYISETLSEQFDTLRKSSETTRQNQNIKTDKI</sequence>
<evidence type="ECO:0000313" key="3">
    <source>
        <dbReference type="Proteomes" id="UP000176558"/>
    </source>
</evidence>
<dbReference type="Gene3D" id="3.10.28.10">
    <property type="entry name" value="Homing endonucleases"/>
    <property type="match status" value="1"/>
</dbReference>
<dbReference type="PANTHER" id="PTHR36181">
    <property type="entry name" value="INTRON-ENCODED ENDONUCLEASE AI3-RELATED"/>
    <property type="match status" value="1"/>
</dbReference>
<dbReference type="AlphaFoldDB" id="A0A1G2US26"/>
<dbReference type="SUPFAM" id="SSF55608">
    <property type="entry name" value="Homing endonucleases"/>
    <property type="match status" value="1"/>
</dbReference>
<dbReference type="InterPro" id="IPR027434">
    <property type="entry name" value="Homing_endonucl"/>
</dbReference>
<accession>A0A1G2US26</accession>
<evidence type="ECO:0000259" key="1">
    <source>
        <dbReference type="Pfam" id="PF00961"/>
    </source>
</evidence>
<name>A0A1G2US26_9BACT</name>
<organism evidence="2 3">
    <name type="scientific">Candidatus Zambryskibacteria bacterium RIFCSPLOWO2_12_FULL_39_23</name>
    <dbReference type="NCBI Taxonomy" id="1802776"/>
    <lineage>
        <taxon>Bacteria</taxon>
        <taxon>Candidatus Zambryskiibacteriota</taxon>
    </lineage>
</organism>
<proteinExistence type="predicted"/>
<comment type="caution">
    <text evidence="2">The sequence shown here is derived from an EMBL/GenBank/DDBJ whole genome shotgun (WGS) entry which is preliminary data.</text>
</comment>
<feature type="domain" description="Homing endonuclease LAGLIDADG" evidence="1">
    <location>
        <begin position="1"/>
        <end position="110"/>
    </location>
</feature>
<reference evidence="2 3" key="1">
    <citation type="journal article" date="2016" name="Nat. Commun.">
        <title>Thousands of microbial genomes shed light on interconnected biogeochemical processes in an aquifer system.</title>
        <authorList>
            <person name="Anantharaman K."/>
            <person name="Brown C.T."/>
            <person name="Hug L.A."/>
            <person name="Sharon I."/>
            <person name="Castelle C.J."/>
            <person name="Probst A.J."/>
            <person name="Thomas B.C."/>
            <person name="Singh A."/>
            <person name="Wilkins M.J."/>
            <person name="Karaoz U."/>
            <person name="Brodie E.L."/>
            <person name="Williams K.H."/>
            <person name="Hubbard S.S."/>
            <person name="Banfield J.F."/>
        </authorList>
    </citation>
    <scope>NUCLEOTIDE SEQUENCE [LARGE SCALE GENOMIC DNA]</scope>
</reference>
<gene>
    <name evidence="2" type="ORF">A3G99_00840</name>
</gene>
<dbReference type="InterPro" id="IPR004860">
    <property type="entry name" value="LAGLIDADG_dom"/>
</dbReference>